<evidence type="ECO:0000259" key="8">
    <source>
        <dbReference type="Pfam" id="PF17681"/>
    </source>
</evidence>
<protein>
    <recommendedName>
        <fullName evidence="5">Spindle pole body component</fullName>
    </recommendedName>
</protein>
<dbReference type="EMBL" id="KB468146">
    <property type="protein sequence ID" value="PCH43732.1"/>
    <property type="molecule type" value="Genomic_DNA"/>
</dbReference>
<evidence type="ECO:0000313" key="10">
    <source>
        <dbReference type="Proteomes" id="UP000218811"/>
    </source>
</evidence>
<dbReference type="AlphaFoldDB" id="A0A2H3JNH2"/>
<dbReference type="GO" id="GO:0031122">
    <property type="term" value="P:cytoplasmic microtubule organization"/>
    <property type="evidence" value="ECO:0007669"/>
    <property type="project" value="TreeGrafter"/>
</dbReference>
<dbReference type="InterPro" id="IPR042241">
    <property type="entry name" value="GCP_C_sf"/>
</dbReference>
<dbReference type="Pfam" id="PF04130">
    <property type="entry name" value="GCP_C_terminal"/>
    <property type="match status" value="1"/>
</dbReference>
<dbReference type="GO" id="GO:0043015">
    <property type="term" value="F:gamma-tubulin binding"/>
    <property type="evidence" value="ECO:0007669"/>
    <property type="project" value="InterPro"/>
</dbReference>
<feature type="domain" description="Gamma tubulin complex component protein N-terminal" evidence="8">
    <location>
        <begin position="157"/>
        <end position="445"/>
    </location>
</feature>
<keyword evidence="2 5" id="KW-0963">Cytoplasm</keyword>
<organism evidence="9 10">
    <name type="scientific">Wolfiporia cocos (strain MD-104)</name>
    <name type="common">Brown rot fungus</name>
    <dbReference type="NCBI Taxonomy" id="742152"/>
    <lineage>
        <taxon>Eukaryota</taxon>
        <taxon>Fungi</taxon>
        <taxon>Dikarya</taxon>
        <taxon>Basidiomycota</taxon>
        <taxon>Agaricomycotina</taxon>
        <taxon>Agaricomycetes</taxon>
        <taxon>Polyporales</taxon>
        <taxon>Phaeolaceae</taxon>
        <taxon>Wolfiporia</taxon>
    </lineage>
</organism>
<keyword evidence="3 5" id="KW-0493">Microtubule</keyword>
<dbReference type="OrthoDB" id="775571at2759"/>
<evidence type="ECO:0000259" key="7">
    <source>
        <dbReference type="Pfam" id="PF04130"/>
    </source>
</evidence>
<evidence type="ECO:0000256" key="4">
    <source>
        <dbReference type="ARBA" id="ARBA00023212"/>
    </source>
</evidence>
<dbReference type="GO" id="GO:0005816">
    <property type="term" value="C:spindle pole body"/>
    <property type="evidence" value="ECO:0007669"/>
    <property type="project" value="UniProtKB-ARBA"/>
</dbReference>
<dbReference type="GO" id="GO:0051225">
    <property type="term" value="P:spindle assembly"/>
    <property type="evidence" value="ECO:0007669"/>
    <property type="project" value="TreeGrafter"/>
</dbReference>
<comment type="subcellular location">
    <subcellularLocation>
        <location evidence="5">Cytoplasm</location>
        <location evidence="5">Cytoskeleton</location>
        <location evidence="5">Microtubule organizing center</location>
    </subcellularLocation>
</comment>
<dbReference type="InterPro" id="IPR040457">
    <property type="entry name" value="GCP_C"/>
</dbReference>
<dbReference type="OMA" id="DYCFHVG"/>
<feature type="region of interest" description="Disordered" evidence="6">
    <location>
        <begin position="616"/>
        <end position="647"/>
    </location>
</feature>
<dbReference type="GO" id="GO:0000278">
    <property type="term" value="P:mitotic cell cycle"/>
    <property type="evidence" value="ECO:0007669"/>
    <property type="project" value="TreeGrafter"/>
</dbReference>
<dbReference type="Gene3D" id="1.20.120.1900">
    <property type="entry name" value="Gamma-tubulin complex, C-terminal domain"/>
    <property type="match status" value="1"/>
</dbReference>
<dbReference type="GO" id="GO:0007020">
    <property type="term" value="P:microtubule nucleation"/>
    <property type="evidence" value="ECO:0007669"/>
    <property type="project" value="InterPro"/>
</dbReference>
<dbReference type="STRING" id="742152.A0A2H3JNH2"/>
<gene>
    <name evidence="9" type="ORF">WOLCODRAFT_144654</name>
</gene>
<sequence length="977" mass="109697">MSSIIHDLECSDISLPCTESLPDILPGFFIPRLTDKPQDPMMDTLNLLSDFEPRKNLLPQLPPELEALGDDIPEHNEAQCTVHNDVWTHIREHKSTIKYNGIMSWDTLRPSFNAKVTPSAFLSQQDRQTFASVRYHVRPPFQDPAVQLVYVTPRELLQSLQLSLTGTSSTIYVWDDHSEKFILRGLEVGKTGTIALTGTDEVVSSSLVQRFSTIGTLMRRLEIVASTLRTKHSRADSVLHAFAHALSSVLDHLRREIATVVFSDLASGPSPGEVAALTASWVHQAEAEDILKSLALLCCREEHMEPSDYSKLPTTPAELLSRIYKHLDDHLERRSSRILVAMLAYMLTICSQDYFQQICQSVGYISAGSPSFDPPVLRTSGRDPLELDTDIDRAEEEEIYDEDEVHEEPLPCFMQAEIAEVLPKARKSLKLLYQAQPDHHLLNSQANNPIIRWLWTTAEVSAAWNGRTIHYNGTNGADSLEDDLDAVEQRVYKDELKQFAIFDLPPGTSIPSNSTQSASDGVETVTLQQFLINFHSSLPSLTPSLSQLTSLVLSPLVHHIDSLSGALVSVFLSPTDQLNFCMHLTLLRGYLLLTSHAFKSRLEVALFSDSDERTQLTPSLRMKRHRHSRPSLAPHSRTSSGKSSKRWPVGLSASLMEGDTWPPGGADLSYHLRTVIVDTLEATLDQRDRDLRKGDAQERILQDAESRLGFAIRDLPAGTGQEKWLNPLSIESLDFLYMDYKPPKPLDVLIAPSILAKYHRVFAFNLRLMRVSNAIAALYRMTRTMSTPLFPTFSQSNKLLLHFRFVAQSFVTSLSSYVYDTAIGRNFDIFLDKLSGPGTNILRDFPDAFALTAYHSRVLDDILNACLLRSGQKKVGDLLRGCLELVLELALIAGDRQTGRLEEYQAVQPLEDLWDVFRRKMTTLIQVLRALVDRKSGSSRPPDDMRAAETILAHAEGTLTLNLRDLLVRLDVAEYWK</sequence>
<dbReference type="GO" id="GO:0005874">
    <property type="term" value="C:microtubule"/>
    <property type="evidence" value="ECO:0007669"/>
    <property type="project" value="UniProtKB-KW"/>
</dbReference>
<keyword evidence="4 5" id="KW-0206">Cytoskeleton</keyword>
<evidence type="ECO:0000256" key="3">
    <source>
        <dbReference type="ARBA" id="ARBA00022701"/>
    </source>
</evidence>
<reference evidence="9 10" key="1">
    <citation type="journal article" date="2012" name="Science">
        <title>The Paleozoic origin of enzymatic lignin decomposition reconstructed from 31 fungal genomes.</title>
        <authorList>
            <person name="Floudas D."/>
            <person name="Binder M."/>
            <person name="Riley R."/>
            <person name="Barry K."/>
            <person name="Blanchette R.A."/>
            <person name="Henrissat B."/>
            <person name="Martinez A.T."/>
            <person name="Otillar R."/>
            <person name="Spatafora J.W."/>
            <person name="Yadav J.S."/>
            <person name="Aerts A."/>
            <person name="Benoit I."/>
            <person name="Boyd A."/>
            <person name="Carlson A."/>
            <person name="Copeland A."/>
            <person name="Coutinho P.M."/>
            <person name="de Vries R.P."/>
            <person name="Ferreira P."/>
            <person name="Findley K."/>
            <person name="Foster B."/>
            <person name="Gaskell J."/>
            <person name="Glotzer D."/>
            <person name="Gorecki P."/>
            <person name="Heitman J."/>
            <person name="Hesse C."/>
            <person name="Hori C."/>
            <person name="Igarashi K."/>
            <person name="Jurgens J.A."/>
            <person name="Kallen N."/>
            <person name="Kersten P."/>
            <person name="Kohler A."/>
            <person name="Kuees U."/>
            <person name="Kumar T.K.A."/>
            <person name="Kuo A."/>
            <person name="LaButti K."/>
            <person name="Larrondo L.F."/>
            <person name="Lindquist E."/>
            <person name="Ling A."/>
            <person name="Lombard V."/>
            <person name="Lucas S."/>
            <person name="Lundell T."/>
            <person name="Martin R."/>
            <person name="McLaughlin D.J."/>
            <person name="Morgenstern I."/>
            <person name="Morin E."/>
            <person name="Murat C."/>
            <person name="Nagy L.G."/>
            <person name="Nolan M."/>
            <person name="Ohm R.A."/>
            <person name="Patyshakuliyeva A."/>
            <person name="Rokas A."/>
            <person name="Ruiz-Duenas F.J."/>
            <person name="Sabat G."/>
            <person name="Salamov A."/>
            <person name="Samejima M."/>
            <person name="Schmutz J."/>
            <person name="Slot J.C."/>
            <person name="St John F."/>
            <person name="Stenlid J."/>
            <person name="Sun H."/>
            <person name="Sun S."/>
            <person name="Syed K."/>
            <person name="Tsang A."/>
            <person name="Wiebenga A."/>
            <person name="Young D."/>
            <person name="Pisabarro A."/>
            <person name="Eastwood D.C."/>
            <person name="Martin F."/>
            <person name="Cullen D."/>
            <person name="Grigoriev I.V."/>
            <person name="Hibbett D.S."/>
        </authorList>
    </citation>
    <scope>NUCLEOTIDE SEQUENCE [LARGE SCALE GENOMIC DNA]</scope>
    <source>
        <strain evidence="9 10">MD-104</strain>
    </source>
</reference>
<keyword evidence="10" id="KW-1185">Reference proteome</keyword>
<dbReference type="Pfam" id="PF17681">
    <property type="entry name" value="GCP_N_terminal"/>
    <property type="match status" value="1"/>
</dbReference>
<dbReference type="PANTHER" id="PTHR19302:SF70">
    <property type="entry name" value="GAMMA-TUBULIN COMPLEX COMPONENT 6"/>
    <property type="match status" value="1"/>
</dbReference>
<evidence type="ECO:0000313" key="9">
    <source>
        <dbReference type="EMBL" id="PCH43732.1"/>
    </source>
</evidence>
<evidence type="ECO:0000256" key="6">
    <source>
        <dbReference type="SAM" id="MobiDB-lite"/>
    </source>
</evidence>
<evidence type="ECO:0000256" key="5">
    <source>
        <dbReference type="RuleBase" id="RU363050"/>
    </source>
</evidence>
<dbReference type="GO" id="GO:0000922">
    <property type="term" value="C:spindle pole"/>
    <property type="evidence" value="ECO:0007669"/>
    <property type="project" value="InterPro"/>
</dbReference>
<dbReference type="InterPro" id="IPR007259">
    <property type="entry name" value="GCP"/>
</dbReference>
<evidence type="ECO:0000256" key="2">
    <source>
        <dbReference type="ARBA" id="ARBA00022490"/>
    </source>
</evidence>
<dbReference type="InterPro" id="IPR041470">
    <property type="entry name" value="GCP_N"/>
</dbReference>
<dbReference type="GO" id="GO:0000930">
    <property type="term" value="C:gamma-tubulin complex"/>
    <property type="evidence" value="ECO:0007669"/>
    <property type="project" value="TreeGrafter"/>
</dbReference>
<name>A0A2H3JNH2_WOLCO</name>
<dbReference type="GO" id="GO:0051011">
    <property type="term" value="F:microtubule minus-end binding"/>
    <property type="evidence" value="ECO:0007669"/>
    <property type="project" value="TreeGrafter"/>
</dbReference>
<dbReference type="PANTHER" id="PTHR19302">
    <property type="entry name" value="GAMMA TUBULIN COMPLEX PROTEIN"/>
    <property type="match status" value="1"/>
</dbReference>
<accession>A0A2H3JNH2</accession>
<dbReference type="GO" id="GO:0051321">
    <property type="term" value="P:meiotic cell cycle"/>
    <property type="evidence" value="ECO:0007669"/>
    <property type="project" value="TreeGrafter"/>
</dbReference>
<evidence type="ECO:0000256" key="1">
    <source>
        <dbReference type="ARBA" id="ARBA00010337"/>
    </source>
</evidence>
<proteinExistence type="inferred from homology"/>
<feature type="domain" description="Gamma tubulin complex component C-terminal" evidence="7">
    <location>
        <begin position="583"/>
        <end position="976"/>
    </location>
</feature>
<dbReference type="Proteomes" id="UP000218811">
    <property type="component" value="Unassembled WGS sequence"/>
</dbReference>
<comment type="similarity">
    <text evidence="1 5">Belongs to the TUBGCP family.</text>
</comment>